<dbReference type="GO" id="GO:0005126">
    <property type="term" value="F:cytokine receptor binding"/>
    <property type="evidence" value="ECO:0007669"/>
    <property type="project" value="InterPro"/>
</dbReference>
<keyword evidence="2" id="KW-0202">Cytokine</keyword>
<evidence type="ECO:0000256" key="5">
    <source>
        <dbReference type="ARBA" id="ARBA00023157"/>
    </source>
</evidence>
<feature type="signal peptide" evidence="6">
    <location>
        <begin position="1"/>
        <end position="21"/>
    </location>
</feature>
<name>A0A8C2FRA4_CYPCA</name>
<dbReference type="Gene3D" id="1.20.1250.10">
    <property type="match status" value="2"/>
</dbReference>
<evidence type="ECO:0000313" key="7">
    <source>
        <dbReference type="Ensembl" id="ENSCCRP00020058741.1"/>
    </source>
</evidence>
<accession>A0A8C2FRA4</accession>
<sequence>MALWKCIALLCPFLFFAQICSMPTKCIMRRKLVKETHKLLENMGGLFPRECLKENVEITFPTSALQSDDSNQDIGVKKATYKIMEHIDYLFANDSHPVSWNQKKVEDFQNIVYRFTDDYKCIMTRKQRPEDDFLTREGALKTYFDKLATLLRNKVHQTSLFSMHKIWSTKHSNKILSFKPIAYYKLLSFFLLQDYSDCAWEVVRKELMCVLKLTLKLVSFT</sequence>
<protein>
    <submittedName>
        <fullName evidence="7">Uncharacterized protein</fullName>
    </submittedName>
</protein>
<dbReference type="Ensembl" id="ENSCCRT00020064732.1">
    <property type="protein sequence ID" value="ENSCCRP00020058741.1"/>
    <property type="gene ID" value="ENSCCRG00020027858.1"/>
</dbReference>
<keyword evidence="5" id="KW-1015">Disulfide bond</keyword>
<dbReference type="SUPFAM" id="SSF47266">
    <property type="entry name" value="4-helical cytokines"/>
    <property type="match status" value="2"/>
</dbReference>
<dbReference type="InterPro" id="IPR000471">
    <property type="entry name" value="Interferon_alpha/beta/delta"/>
</dbReference>
<evidence type="ECO:0000256" key="2">
    <source>
        <dbReference type="ARBA" id="ARBA00022514"/>
    </source>
</evidence>
<dbReference type="PANTHER" id="PTHR11691">
    <property type="entry name" value="TYPE I INTERFERON"/>
    <property type="match status" value="1"/>
</dbReference>
<dbReference type="AlphaFoldDB" id="A0A8C2FRA4"/>
<keyword evidence="3" id="KW-0964">Secreted</keyword>
<dbReference type="Pfam" id="PF00143">
    <property type="entry name" value="Interferon"/>
    <property type="match status" value="1"/>
</dbReference>
<dbReference type="GO" id="GO:0005615">
    <property type="term" value="C:extracellular space"/>
    <property type="evidence" value="ECO:0007669"/>
    <property type="project" value="UniProtKB-KW"/>
</dbReference>
<keyword evidence="6" id="KW-0732">Signal</keyword>
<comment type="subcellular location">
    <subcellularLocation>
        <location evidence="1">Secreted</location>
    </subcellularLocation>
</comment>
<dbReference type="Proteomes" id="UP000694701">
    <property type="component" value="Unplaced"/>
</dbReference>
<evidence type="ECO:0000256" key="1">
    <source>
        <dbReference type="ARBA" id="ARBA00004613"/>
    </source>
</evidence>
<dbReference type="PANTHER" id="PTHR11691:SF62">
    <property type="entry name" value="INTERFERON PHI 2-RELATED"/>
    <property type="match status" value="1"/>
</dbReference>
<evidence type="ECO:0000256" key="6">
    <source>
        <dbReference type="SAM" id="SignalP"/>
    </source>
</evidence>
<keyword evidence="4" id="KW-0051">Antiviral defense</keyword>
<reference evidence="7" key="1">
    <citation type="submission" date="2025-08" db="UniProtKB">
        <authorList>
            <consortium name="Ensembl"/>
        </authorList>
    </citation>
    <scope>IDENTIFICATION</scope>
</reference>
<organism evidence="7 8">
    <name type="scientific">Cyprinus carpio</name>
    <name type="common">Common carp</name>
    <dbReference type="NCBI Taxonomy" id="7962"/>
    <lineage>
        <taxon>Eukaryota</taxon>
        <taxon>Metazoa</taxon>
        <taxon>Chordata</taxon>
        <taxon>Craniata</taxon>
        <taxon>Vertebrata</taxon>
        <taxon>Euteleostomi</taxon>
        <taxon>Actinopterygii</taxon>
        <taxon>Neopterygii</taxon>
        <taxon>Teleostei</taxon>
        <taxon>Ostariophysi</taxon>
        <taxon>Cypriniformes</taxon>
        <taxon>Cyprinidae</taxon>
        <taxon>Cyprininae</taxon>
        <taxon>Cyprinus</taxon>
    </lineage>
</organism>
<evidence type="ECO:0000256" key="4">
    <source>
        <dbReference type="ARBA" id="ARBA00023118"/>
    </source>
</evidence>
<evidence type="ECO:0000313" key="8">
    <source>
        <dbReference type="Proteomes" id="UP000694701"/>
    </source>
</evidence>
<proteinExistence type="predicted"/>
<feature type="chain" id="PRO_5034744914" evidence="6">
    <location>
        <begin position="22"/>
        <end position="221"/>
    </location>
</feature>
<dbReference type="GO" id="GO:0051607">
    <property type="term" value="P:defense response to virus"/>
    <property type="evidence" value="ECO:0007669"/>
    <property type="project" value="UniProtKB-KW"/>
</dbReference>
<dbReference type="InterPro" id="IPR009079">
    <property type="entry name" value="4_helix_cytokine-like_core"/>
</dbReference>
<evidence type="ECO:0000256" key="3">
    <source>
        <dbReference type="ARBA" id="ARBA00022525"/>
    </source>
</evidence>
<dbReference type="GO" id="GO:0005125">
    <property type="term" value="F:cytokine activity"/>
    <property type="evidence" value="ECO:0007669"/>
    <property type="project" value="UniProtKB-KW"/>
</dbReference>